<accession>R0H273</accession>
<dbReference type="PANTHER" id="PTHR37753:SF1">
    <property type="entry name" value="OS01G0940600 PROTEIN"/>
    <property type="match status" value="1"/>
</dbReference>
<keyword evidence="3" id="KW-1185">Reference proteome</keyword>
<feature type="non-terminal residue" evidence="2">
    <location>
        <position position="1"/>
    </location>
</feature>
<organism evidence="2 3">
    <name type="scientific">Capsella rubella</name>
    <dbReference type="NCBI Taxonomy" id="81985"/>
    <lineage>
        <taxon>Eukaryota</taxon>
        <taxon>Viridiplantae</taxon>
        <taxon>Streptophyta</taxon>
        <taxon>Embryophyta</taxon>
        <taxon>Tracheophyta</taxon>
        <taxon>Spermatophyta</taxon>
        <taxon>Magnoliopsida</taxon>
        <taxon>eudicotyledons</taxon>
        <taxon>Gunneridae</taxon>
        <taxon>Pentapetalae</taxon>
        <taxon>rosids</taxon>
        <taxon>malvids</taxon>
        <taxon>Brassicales</taxon>
        <taxon>Brassicaceae</taxon>
        <taxon>Camelineae</taxon>
        <taxon>Capsella</taxon>
    </lineage>
</organism>
<dbReference type="Proteomes" id="UP000029121">
    <property type="component" value="Unassembled WGS sequence"/>
</dbReference>
<evidence type="ECO:0000313" key="2">
    <source>
        <dbReference type="EMBL" id="EOA17583.1"/>
    </source>
</evidence>
<dbReference type="PANTHER" id="PTHR37753">
    <property type="entry name" value="OS01G0940600 PROTEIN"/>
    <property type="match status" value="1"/>
</dbReference>
<dbReference type="KEGG" id="crb:17877448"/>
<reference evidence="3" key="1">
    <citation type="journal article" date="2013" name="Nat. Genet.">
        <title>The Capsella rubella genome and the genomic consequences of rapid mating system evolution.</title>
        <authorList>
            <person name="Slotte T."/>
            <person name="Hazzouri K.M."/>
            <person name="Agren J.A."/>
            <person name="Koenig D."/>
            <person name="Maumus F."/>
            <person name="Guo Y.L."/>
            <person name="Steige K."/>
            <person name="Platts A.E."/>
            <person name="Escobar J.S."/>
            <person name="Newman L.K."/>
            <person name="Wang W."/>
            <person name="Mandakova T."/>
            <person name="Vello E."/>
            <person name="Smith L.M."/>
            <person name="Henz S.R."/>
            <person name="Steffen J."/>
            <person name="Takuno S."/>
            <person name="Brandvain Y."/>
            <person name="Coop G."/>
            <person name="Andolfatto P."/>
            <person name="Hu T.T."/>
            <person name="Blanchette M."/>
            <person name="Clark R.M."/>
            <person name="Quesneville H."/>
            <person name="Nordborg M."/>
            <person name="Gaut B.S."/>
            <person name="Lysak M.A."/>
            <person name="Jenkins J."/>
            <person name="Grimwood J."/>
            <person name="Chapman J."/>
            <person name="Prochnik S."/>
            <person name="Shu S."/>
            <person name="Rokhsar D."/>
            <person name="Schmutz J."/>
            <person name="Weigel D."/>
            <person name="Wright S.I."/>
        </authorList>
    </citation>
    <scope>NUCLEOTIDE SEQUENCE [LARGE SCALE GENOMIC DNA]</scope>
    <source>
        <strain evidence="3">cv. Monte Gargano</strain>
    </source>
</reference>
<feature type="region of interest" description="Disordered" evidence="1">
    <location>
        <begin position="121"/>
        <end position="152"/>
    </location>
</feature>
<proteinExistence type="predicted"/>
<evidence type="ECO:0000313" key="3">
    <source>
        <dbReference type="Proteomes" id="UP000029121"/>
    </source>
</evidence>
<gene>
    <name evidence="2" type="ORF">CARUB_v10005944mg</name>
</gene>
<name>R0H273_9BRAS</name>
<dbReference type="STRING" id="81985.R0H273"/>
<dbReference type="AlphaFoldDB" id="R0H273"/>
<sequence>YPYRLLPNQREENKKGMARVFVSIPMQPTQTIFSASSSQPPANKFFDGIGGGAAGLTLTRRIRDSSVVTRAGPSTSSYLLAFAIPATLIAATVFTSIKIADKLDEDFLEDIALNQAMKAAENGENGERDMSLDDVIQEPVLQRTRNRPKREV</sequence>
<dbReference type="EMBL" id="KB870811">
    <property type="protein sequence ID" value="EOA17583.1"/>
    <property type="molecule type" value="Genomic_DNA"/>
</dbReference>
<dbReference type="OrthoDB" id="786736at2759"/>
<dbReference type="eggNOG" id="ENOG502S9S4">
    <property type="taxonomic scope" value="Eukaryota"/>
</dbReference>
<protein>
    <submittedName>
        <fullName evidence="2">Uncharacterized protein</fullName>
    </submittedName>
</protein>
<evidence type="ECO:0000256" key="1">
    <source>
        <dbReference type="SAM" id="MobiDB-lite"/>
    </source>
</evidence>